<sequence>MLASSSSSFVWLLLLLLFLHLSDCVPIDSVMAPFSGLVRERLLYTGNRRQGLFMEIDADGSVQASPDPSSNCVLELRSLSPGKTIIQGVRTSLFLCVNSQGHLRGQRDYVEEDCTFRELLMDSYTLFLSPHTGLPVSLRFKGNKPGRRRGPLLYHFLPVMNNQVVMEEGETEDLGVPSVDLDKNDPFGSGLVSHSIFSPSMHKKKKKRGLQ</sequence>
<dbReference type="GO" id="GO:0005576">
    <property type="term" value="C:extracellular region"/>
    <property type="evidence" value="ECO:0007669"/>
    <property type="project" value="UniProtKB-SubCell"/>
</dbReference>
<dbReference type="AlphaFoldDB" id="A0A3B1JNA9"/>
<evidence type="ECO:0000256" key="1">
    <source>
        <dbReference type="ARBA" id="ARBA00004613"/>
    </source>
</evidence>
<reference evidence="5" key="3">
    <citation type="submission" date="2025-08" db="UniProtKB">
        <authorList>
            <consortium name="Ensembl"/>
        </authorList>
    </citation>
    <scope>IDENTIFICATION</scope>
</reference>
<dbReference type="GO" id="GO:0008083">
    <property type="term" value="F:growth factor activity"/>
    <property type="evidence" value="ECO:0007669"/>
    <property type="project" value="InterPro"/>
</dbReference>
<dbReference type="GeneTree" id="ENSGT00940000167425"/>
<comment type="subcellular location">
    <subcellularLocation>
        <location evidence="1">Secreted</location>
    </subcellularLocation>
</comment>
<accession>A0A3B1JNA9</accession>
<dbReference type="InterPro" id="IPR002209">
    <property type="entry name" value="Fibroblast_GF_fam"/>
</dbReference>
<dbReference type="InParanoid" id="A0A3B1JNA9"/>
<keyword evidence="4" id="KW-0732">Signal</keyword>
<evidence type="ECO:0000256" key="2">
    <source>
        <dbReference type="ARBA" id="ARBA00007936"/>
    </source>
</evidence>
<evidence type="ECO:0000313" key="5">
    <source>
        <dbReference type="Ensembl" id="ENSAMXP00000043867.1"/>
    </source>
</evidence>
<dbReference type="SMART" id="SM00442">
    <property type="entry name" value="FGF"/>
    <property type="match status" value="1"/>
</dbReference>
<name>A0A3B1JNA9_ASTMX</name>
<dbReference type="CTD" id="26291"/>
<dbReference type="Pfam" id="PF00167">
    <property type="entry name" value="FGF"/>
    <property type="match status" value="1"/>
</dbReference>
<proteinExistence type="inferred from homology"/>
<organism evidence="5 6">
    <name type="scientific">Astyanax mexicanus</name>
    <name type="common">Blind cave fish</name>
    <name type="synonym">Astyanax fasciatus mexicanus</name>
    <dbReference type="NCBI Taxonomy" id="7994"/>
    <lineage>
        <taxon>Eukaryota</taxon>
        <taxon>Metazoa</taxon>
        <taxon>Chordata</taxon>
        <taxon>Craniata</taxon>
        <taxon>Vertebrata</taxon>
        <taxon>Euteleostomi</taxon>
        <taxon>Actinopterygii</taxon>
        <taxon>Neopterygii</taxon>
        <taxon>Teleostei</taxon>
        <taxon>Ostariophysi</taxon>
        <taxon>Characiformes</taxon>
        <taxon>Characoidei</taxon>
        <taxon>Acestrorhamphidae</taxon>
        <taxon>Acestrorhamphinae</taxon>
        <taxon>Astyanax</taxon>
    </lineage>
</organism>
<dbReference type="Gene3D" id="2.80.10.50">
    <property type="match status" value="1"/>
</dbReference>
<dbReference type="Bgee" id="ENSAMXG00000040056">
    <property type="expression patterns" value="Expressed in camera-type eye and 2 other cell types or tissues"/>
</dbReference>
<dbReference type="RefSeq" id="XP_049323964.1">
    <property type="nucleotide sequence ID" value="XM_049468007.1"/>
</dbReference>
<feature type="signal peptide" evidence="4">
    <location>
        <begin position="1"/>
        <end position="24"/>
    </location>
</feature>
<reference evidence="6" key="2">
    <citation type="journal article" date="2014" name="Nat. Commun.">
        <title>The cavefish genome reveals candidate genes for eye loss.</title>
        <authorList>
            <person name="McGaugh S.E."/>
            <person name="Gross J.B."/>
            <person name="Aken B."/>
            <person name="Blin M."/>
            <person name="Borowsky R."/>
            <person name="Chalopin D."/>
            <person name="Hinaux H."/>
            <person name="Jeffery W.R."/>
            <person name="Keene A."/>
            <person name="Ma L."/>
            <person name="Minx P."/>
            <person name="Murphy D."/>
            <person name="O'Quin K.E."/>
            <person name="Retaux S."/>
            <person name="Rohner N."/>
            <person name="Searle S.M."/>
            <person name="Stahl B.A."/>
            <person name="Tabin C."/>
            <person name="Volff J.N."/>
            <person name="Yoshizawa M."/>
            <person name="Warren W.C."/>
        </authorList>
    </citation>
    <scope>NUCLEOTIDE SEQUENCE [LARGE SCALE GENOMIC DNA]</scope>
    <source>
        <strain evidence="6">female</strain>
    </source>
</reference>
<feature type="chain" id="PRO_5017396803" evidence="4">
    <location>
        <begin position="25"/>
        <end position="211"/>
    </location>
</feature>
<reference evidence="6" key="1">
    <citation type="submission" date="2013-03" db="EMBL/GenBank/DDBJ databases">
        <authorList>
            <person name="Jeffery W."/>
            <person name="Warren W."/>
            <person name="Wilson R.K."/>
        </authorList>
    </citation>
    <scope>NUCLEOTIDE SEQUENCE</scope>
    <source>
        <strain evidence="6">female</strain>
    </source>
</reference>
<dbReference type="Ensembl" id="ENSAMXT00000033566.1">
    <property type="protein sequence ID" value="ENSAMXP00000043867.1"/>
    <property type="gene ID" value="ENSAMXG00000040056.1"/>
</dbReference>
<comment type="similarity">
    <text evidence="2">Belongs to the heparin-binding growth factors family.</text>
</comment>
<dbReference type="STRING" id="7994.ENSAMXP00000043867"/>
<dbReference type="PANTHER" id="PTHR11486">
    <property type="entry name" value="FIBROBLAST GROWTH FACTOR"/>
    <property type="match status" value="1"/>
</dbReference>
<dbReference type="GeneID" id="111193096"/>
<evidence type="ECO:0000256" key="4">
    <source>
        <dbReference type="SAM" id="SignalP"/>
    </source>
</evidence>
<dbReference type="Proteomes" id="UP000018467">
    <property type="component" value="Unassembled WGS sequence"/>
</dbReference>
<evidence type="ECO:0000256" key="3">
    <source>
        <dbReference type="ARBA" id="ARBA00022525"/>
    </source>
</evidence>
<protein>
    <submittedName>
        <fullName evidence="5">Fibroblast growth factor 21</fullName>
    </submittedName>
</protein>
<evidence type="ECO:0000313" key="6">
    <source>
        <dbReference type="Proteomes" id="UP000018467"/>
    </source>
</evidence>
<dbReference type="SUPFAM" id="SSF50353">
    <property type="entry name" value="Cytokine"/>
    <property type="match status" value="1"/>
</dbReference>
<dbReference type="InterPro" id="IPR008996">
    <property type="entry name" value="IL1/FGF"/>
</dbReference>
<keyword evidence="6" id="KW-1185">Reference proteome</keyword>
<reference evidence="5" key="4">
    <citation type="submission" date="2025-09" db="UniProtKB">
        <authorList>
            <consortium name="Ensembl"/>
        </authorList>
    </citation>
    <scope>IDENTIFICATION</scope>
</reference>
<keyword evidence="3" id="KW-0964">Secreted</keyword>